<keyword evidence="4" id="KW-1185">Reference proteome</keyword>
<dbReference type="RefSeq" id="XP_013904999.1">
    <property type="nucleotide sequence ID" value="XM_014049545.1"/>
</dbReference>
<dbReference type="AlphaFoldDB" id="A0A0D2MTT3"/>
<proteinExistence type="predicted"/>
<feature type="compositionally biased region" description="Polar residues" evidence="1">
    <location>
        <begin position="315"/>
        <end position="325"/>
    </location>
</feature>
<evidence type="ECO:0000313" key="3">
    <source>
        <dbReference type="EMBL" id="KIZ05980.1"/>
    </source>
</evidence>
<feature type="chain" id="PRO_5002247567" evidence="2">
    <location>
        <begin position="23"/>
        <end position="373"/>
    </location>
</feature>
<protein>
    <submittedName>
        <fullName evidence="3">Uncharacterized protein</fullName>
    </submittedName>
</protein>
<feature type="signal peptide" evidence="2">
    <location>
        <begin position="1"/>
        <end position="22"/>
    </location>
</feature>
<evidence type="ECO:0000256" key="2">
    <source>
        <dbReference type="SAM" id="SignalP"/>
    </source>
</evidence>
<feature type="compositionally biased region" description="Low complexity" evidence="1">
    <location>
        <begin position="334"/>
        <end position="347"/>
    </location>
</feature>
<dbReference type="EMBL" id="KK100431">
    <property type="protein sequence ID" value="KIZ05980.1"/>
    <property type="molecule type" value="Genomic_DNA"/>
</dbReference>
<dbReference type="GeneID" id="25734866"/>
<keyword evidence="2" id="KW-0732">Signal</keyword>
<organism evidence="3 4">
    <name type="scientific">Monoraphidium neglectum</name>
    <dbReference type="NCBI Taxonomy" id="145388"/>
    <lineage>
        <taxon>Eukaryota</taxon>
        <taxon>Viridiplantae</taxon>
        <taxon>Chlorophyta</taxon>
        <taxon>core chlorophytes</taxon>
        <taxon>Chlorophyceae</taxon>
        <taxon>CS clade</taxon>
        <taxon>Sphaeropleales</taxon>
        <taxon>Selenastraceae</taxon>
        <taxon>Monoraphidium</taxon>
    </lineage>
</organism>
<evidence type="ECO:0000256" key="1">
    <source>
        <dbReference type="SAM" id="MobiDB-lite"/>
    </source>
</evidence>
<reference evidence="3 4" key="1">
    <citation type="journal article" date="2013" name="BMC Genomics">
        <title>Reconstruction of the lipid metabolism for the microalga Monoraphidium neglectum from its genome sequence reveals characteristics suitable for biofuel production.</title>
        <authorList>
            <person name="Bogen C."/>
            <person name="Al-Dilaimi A."/>
            <person name="Albersmeier A."/>
            <person name="Wichmann J."/>
            <person name="Grundmann M."/>
            <person name="Rupp O."/>
            <person name="Lauersen K.J."/>
            <person name="Blifernez-Klassen O."/>
            <person name="Kalinowski J."/>
            <person name="Goesmann A."/>
            <person name="Mussgnug J.H."/>
            <person name="Kruse O."/>
        </authorList>
    </citation>
    <scope>NUCLEOTIDE SEQUENCE [LARGE SCALE GENOMIC DNA]</scope>
    <source>
        <strain evidence="3 4">SAG 48.87</strain>
    </source>
</reference>
<dbReference type="Proteomes" id="UP000054498">
    <property type="component" value="Unassembled WGS sequence"/>
</dbReference>
<accession>A0A0D2MTT3</accession>
<feature type="region of interest" description="Disordered" evidence="1">
    <location>
        <begin position="311"/>
        <end position="373"/>
    </location>
</feature>
<sequence>MARGHRALAGVLILLLAPAVLGASLKAGGLTTSDRRALGEQGANAPPVLRFDDMTLVGGRVPTINVGGQSSVYGNLNSRHNGGITLAGGALGPFQNEGGNVYIDQWHRRRMGEQAAAAADANIMAIGGRTAGFAPSDRAPITNFGGMTTFTSAGVGFNGGLTTSFDNFGNPVTNEGGSGNIFRRLGEQAAASAAANIMAIGGRTAGFAPSDRAPITNFGGMTTFTNAGVGFNGGLTTSFDNFGNPVANEGGRGQIFRRLGEQAAAATINAQGGSTFIGGANPTMVSASPPANAGAAMNQAMASFAQAQQWAQQATGGSSEQQQWAKQMMDATPQMQQWQQAQQQQQQPAGAKPAGSPTVQAVPKGSPAPAHHP</sequence>
<dbReference type="KEGG" id="mng:MNEG_1988"/>
<name>A0A0D2MTT3_9CHLO</name>
<gene>
    <name evidence="3" type="ORF">MNEG_1988</name>
</gene>
<evidence type="ECO:0000313" key="4">
    <source>
        <dbReference type="Proteomes" id="UP000054498"/>
    </source>
</evidence>